<comment type="similarity">
    <text evidence="1">Belongs to the SfsA family.</text>
</comment>
<evidence type="ECO:0000259" key="2">
    <source>
        <dbReference type="Pfam" id="PF03749"/>
    </source>
</evidence>
<reference evidence="4 5" key="1">
    <citation type="submission" date="2019-03" db="EMBL/GenBank/DDBJ databases">
        <title>Genomic Encyclopedia of Type Strains, Phase III (KMG-III): the genomes of soil and plant-associated and newly described type strains.</title>
        <authorList>
            <person name="Whitman W."/>
        </authorList>
    </citation>
    <scope>NUCLEOTIDE SEQUENCE [LARGE SCALE GENOMIC DNA]</scope>
    <source>
        <strain evidence="4 5">CGMCC 1.7002</strain>
    </source>
</reference>
<accession>A0A4R6VRE7</accession>
<dbReference type="Pfam" id="PF17746">
    <property type="entry name" value="SfsA_N"/>
    <property type="match status" value="1"/>
</dbReference>
<proteinExistence type="inferred from homology"/>
<dbReference type="CDD" id="cd22359">
    <property type="entry name" value="SfsA-like_bacterial"/>
    <property type="match status" value="1"/>
</dbReference>
<dbReference type="InterPro" id="IPR040452">
    <property type="entry name" value="SfsA_C"/>
</dbReference>
<dbReference type="InterPro" id="IPR041465">
    <property type="entry name" value="SfsA_N"/>
</dbReference>
<dbReference type="AlphaFoldDB" id="A0A4R6VRE7"/>
<dbReference type="GO" id="GO:0003677">
    <property type="term" value="F:DNA binding"/>
    <property type="evidence" value="ECO:0007669"/>
    <property type="project" value="InterPro"/>
</dbReference>
<organism evidence="4 5">
    <name type="scientific">Maritalea mobilis</name>
    <dbReference type="NCBI Taxonomy" id="483324"/>
    <lineage>
        <taxon>Bacteria</taxon>
        <taxon>Pseudomonadati</taxon>
        <taxon>Pseudomonadota</taxon>
        <taxon>Alphaproteobacteria</taxon>
        <taxon>Hyphomicrobiales</taxon>
        <taxon>Devosiaceae</taxon>
        <taxon>Maritalea</taxon>
    </lineage>
</organism>
<feature type="domain" description="SfsA N-terminal OB" evidence="3">
    <location>
        <begin position="13"/>
        <end position="79"/>
    </location>
</feature>
<dbReference type="Pfam" id="PF03749">
    <property type="entry name" value="SfsA"/>
    <property type="match status" value="1"/>
</dbReference>
<protein>
    <recommendedName>
        <fullName evidence="1">Sugar fermentation stimulation protein homolog</fullName>
    </recommendedName>
</protein>
<keyword evidence="5" id="KW-1185">Reference proteome</keyword>
<dbReference type="OrthoDB" id="9802365at2"/>
<gene>
    <name evidence="1" type="primary">sfsA</name>
    <name evidence="4" type="ORF">ATL17_0606</name>
</gene>
<feature type="domain" description="Sugar fermentation stimulation protein C-terminal" evidence="2">
    <location>
        <begin position="83"/>
        <end position="221"/>
    </location>
</feature>
<comment type="caution">
    <text evidence="4">The sequence shown here is derived from an EMBL/GenBank/DDBJ whole genome shotgun (WGS) entry which is preliminary data.</text>
</comment>
<evidence type="ECO:0000313" key="5">
    <source>
        <dbReference type="Proteomes" id="UP000295391"/>
    </source>
</evidence>
<sequence length="236" mass="26259">MDFPSPLLHGTLIKRYKRFLADIRLDDGEIITAHCANPGAMLGLKESGLPVWLSKSNNPKRKLQYSWELTEVNGHLVGINTALPNRIVAEALLNKQIKELAAYDHIRPEVKYGEKSRIDFLLTGEGLPDCYVEVKNVHLLREGSLAEFPDSKTARGVKHLGELGNMVAAGHRAINLYLVQRTDCTQFSFAADLDPAYAQAAENALNAGVEFLCYDCTIDQNQICLHQPLPILPVKR</sequence>
<dbReference type="HAMAP" id="MF_00095">
    <property type="entry name" value="SfsA"/>
    <property type="match status" value="1"/>
</dbReference>
<dbReference type="PANTHER" id="PTHR30545:SF2">
    <property type="entry name" value="SUGAR FERMENTATION STIMULATION PROTEIN A"/>
    <property type="match status" value="1"/>
</dbReference>
<dbReference type="NCBIfam" id="TIGR00230">
    <property type="entry name" value="sfsA"/>
    <property type="match status" value="1"/>
</dbReference>
<evidence type="ECO:0000256" key="1">
    <source>
        <dbReference type="HAMAP-Rule" id="MF_00095"/>
    </source>
</evidence>
<dbReference type="Gene3D" id="3.40.1350.60">
    <property type="match status" value="1"/>
</dbReference>
<dbReference type="Proteomes" id="UP000295391">
    <property type="component" value="Unassembled WGS sequence"/>
</dbReference>
<evidence type="ECO:0000313" key="4">
    <source>
        <dbReference type="EMBL" id="TDQ66603.1"/>
    </source>
</evidence>
<dbReference type="PANTHER" id="PTHR30545">
    <property type="entry name" value="SUGAR FERMENTATION STIMULATION PROTEIN A"/>
    <property type="match status" value="1"/>
</dbReference>
<evidence type="ECO:0000259" key="3">
    <source>
        <dbReference type="Pfam" id="PF17746"/>
    </source>
</evidence>
<dbReference type="EMBL" id="SNYR01000001">
    <property type="protein sequence ID" value="TDQ66603.1"/>
    <property type="molecule type" value="Genomic_DNA"/>
</dbReference>
<name>A0A4R6VRE7_9HYPH</name>
<dbReference type="RefSeq" id="WP_133571287.1">
    <property type="nucleotide sequence ID" value="NZ_SNYR01000001.1"/>
</dbReference>
<dbReference type="InterPro" id="IPR005224">
    <property type="entry name" value="SfsA"/>
</dbReference>
<dbReference type="Gene3D" id="2.40.50.580">
    <property type="match status" value="1"/>
</dbReference>